<dbReference type="SUPFAM" id="SSF116915">
    <property type="entry name" value="Hypothetical protein YqbG"/>
    <property type="match status" value="1"/>
</dbReference>
<dbReference type="InterPro" id="IPR036558">
    <property type="entry name" value="YqbG-like_sf"/>
</dbReference>
<evidence type="ECO:0000313" key="1">
    <source>
        <dbReference type="EMBL" id="SOY31039.1"/>
    </source>
</evidence>
<sequence length="130" mass="14677">MKRPWIEPKQIRDYTSSPKVEARTDTQLAYDIARAEKYVIFHTHNNFDSKEYESGLPSDVTMAVILLAEAYAKQAIVQREGALSSETFDDYSYTVDVGADIADSLGLGAMLEEYVLPEDHGKVVMKLRKL</sequence>
<dbReference type="RefSeq" id="WP_103241050.1">
    <property type="nucleotide sequence ID" value="NZ_JANJZD010000024.1"/>
</dbReference>
<dbReference type="Pfam" id="PF11436">
    <property type="entry name" value="DUF3199"/>
    <property type="match status" value="1"/>
</dbReference>
<dbReference type="OrthoDB" id="2049880at2"/>
<dbReference type="Proteomes" id="UP000236311">
    <property type="component" value="Unassembled WGS sequence"/>
</dbReference>
<dbReference type="AlphaFoldDB" id="A0A2K4ZKM7"/>
<proteinExistence type="predicted"/>
<organism evidence="1 2">
    <name type="scientific">Acetatifactor muris</name>
    <dbReference type="NCBI Taxonomy" id="879566"/>
    <lineage>
        <taxon>Bacteria</taxon>
        <taxon>Bacillati</taxon>
        <taxon>Bacillota</taxon>
        <taxon>Clostridia</taxon>
        <taxon>Lachnospirales</taxon>
        <taxon>Lachnospiraceae</taxon>
        <taxon>Acetatifactor</taxon>
    </lineage>
</organism>
<protein>
    <recommendedName>
        <fullName evidence="3">DUF3199 family protein</fullName>
    </recommendedName>
</protein>
<name>A0A2K4ZKM7_9FIRM</name>
<accession>A0A2K4ZKM7</accession>
<dbReference type="Gene3D" id="1.10.3230.10">
    <property type="entry name" value="YqbG-like"/>
    <property type="match status" value="1"/>
</dbReference>
<gene>
    <name evidence="1" type="ORF">AMURIS_03773</name>
</gene>
<evidence type="ECO:0000313" key="2">
    <source>
        <dbReference type="Proteomes" id="UP000236311"/>
    </source>
</evidence>
<dbReference type="InterPro" id="IPR013514">
    <property type="entry name" value="DUF3199_YqbG"/>
</dbReference>
<reference evidence="1 2" key="1">
    <citation type="submission" date="2018-01" db="EMBL/GenBank/DDBJ databases">
        <authorList>
            <person name="Gaut B.S."/>
            <person name="Morton B.R."/>
            <person name="Clegg M.T."/>
            <person name="Duvall M.R."/>
        </authorList>
    </citation>
    <scope>NUCLEOTIDE SEQUENCE [LARGE SCALE GENOMIC DNA]</scope>
    <source>
        <strain evidence="1">GP69</strain>
    </source>
</reference>
<evidence type="ECO:0008006" key="3">
    <source>
        <dbReference type="Google" id="ProtNLM"/>
    </source>
</evidence>
<dbReference type="EMBL" id="OFSM01000021">
    <property type="protein sequence ID" value="SOY31039.1"/>
    <property type="molecule type" value="Genomic_DNA"/>
</dbReference>
<keyword evidence="2" id="KW-1185">Reference proteome</keyword>